<comment type="caution">
    <text evidence="3">The sequence shown here is derived from an EMBL/GenBank/DDBJ whole genome shotgun (WGS) entry which is preliminary data.</text>
</comment>
<reference evidence="3 4" key="1">
    <citation type="submission" date="2020-04" db="EMBL/GenBank/DDBJ databases">
        <title>Paenibacillus algicola sp. nov., a novel marine bacterium producing alginate lyase.</title>
        <authorList>
            <person name="Huang H."/>
        </authorList>
    </citation>
    <scope>NUCLEOTIDE SEQUENCE [LARGE SCALE GENOMIC DNA]</scope>
    <source>
        <strain evidence="3 4">L7-75</strain>
    </source>
</reference>
<name>A0A848M7H8_PAELE</name>
<evidence type="ECO:0000256" key="2">
    <source>
        <dbReference type="SAM" id="SignalP"/>
    </source>
</evidence>
<protein>
    <submittedName>
        <fullName evidence="3">Lipoprotein</fullName>
    </submittedName>
</protein>
<dbReference type="Proteomes" id="UP000565468">
    <property type="component" value="Unassembled WGS sequence"/>
</dbReference>
<proteinExistence type="predicted"/>
<dbReference type="InterPro" id="IPR012640">
    <property type="entry name" value="Membr_lipoprot_lipid_attach_CS"/>
</dbReference>
<evidence type="ECO:0000313" key="3">
    <source>
        <dbReference type="EMBL" id="NMO97148.1"/>
    </source>
</evidence>
<accession>A0A848M7H8</accession>
<evidence type="ECO:0000256" key="1">
    <source>
        <dbReference type="ARBA" id="ARBA00022729"/>
    </source>
</evidence>
<sequence>MNRIVLFLVLLLLLTSCSDQSTSRQAPQPIGNPTAEKVLQQHADADLFMVQDLVYILADPDSWVQEEELGPLEEVGKIQEMYDPAKPFVNYMATKLPAGTTIYADSSHSSFLVVLKDGKEARYLGLVEG</sequence>
<dbReference type="PROSITE" id="PS51257">
    <property type="entry name" value="PROKAR_LIPOPROTEIN"/>
    <property type="match status" value="1"/>
</dbReference>
<dbReference type="Pfam" id="PF08139">
    <property type="entry name" value="LPAM_1"/>
    <property type="match status" value="1"/>
</dbReference>
<dbReference type="RefSeq" id="WP_169505938.1">
    <property type="nucleotide sequence ID" value="NZ_JABBPN010000015.1"/>
</dbReference>
<feature type="chain" id="PRO_5039532511" evidence="2">
    <location>
        <begin position="22"/>
        <end position="129"/>
    </location>
</feature>
<dbReference type="EMBL" id="JABBPN010000015">
    <property type="protein sequence ID" value="NMO97148.1"/>
    <property type="molecule type" value="Genomic_DNA"/>
</dbReference>
<keyword evidence="1 2" id="KW-0732">Signal</keyword>
<dbReference type="AlphaFoldDB" id="A0A848M7H8"/>
<evidence type="ECO:0000313" key="4">
    <source>
        <dbReference type="Proteomes" id="UP000565468"/>
    </source>
</evidence>
<organism evidence="3 4">
    <name type="scientific">Paenibacillus lemnae</name>
    <dbReference type="NCBI Taxonomy" id="1330551"/>
    <lineage>
        <taxon>Bacteria</taxon>
        <taxon>Bacillati</taxon>
        <taxon>Bacillota</taxon>
        <taxon>Bacilli</taxon>
        <taxon>Bacillales</taxon>
        <taxon>Paenibacillaceae</taxon>
        <taxon>Paenibacillus</taxon>
    </lineage>
</organism>
<gene>
    <name evidence="3" type="ORF">HII30_15395</name>
</gene>
<feature type="signal peptide" evidence="2">
    <location>
        <begin position="1"/>
        <end position="21"/>
    </location>
</feature>
<keyword evidence="4" id="KW-1185">Reference proteome</keyword>
<keyword evidence="3" id="KW-0449">Lipoprotein</keyword>